<reference evidence="2" key="1">
    <citation type="submission" date="2020-11" db="EMBL/GenBank/DDBJ databases">
        <title>Halonatronomonas betainensis gen. nov., sp. nov. a novel haloalkaliphilic representative of the family Halanaerobiacae capable of betaine degradation.</title>
        <authorList>
            <person name="Boltyanskaya Y."/>
            <person name="Kevbrin V."/>
            <person name="Detkova E."/>
            <person name="Grouzdev D.S."/>
            <person name="Koziaeva V."/>
            <person name="Zhilina T."/>
        </authorList>
    </citation>
    <scope>NUCLEOTIDE SEQUENCE</scope>
    <source>
        <strain evidence="2">Z-7014</strain>
    </source>
</reference>
<evidence type="ECO:0000259" key="1">
    <source>
        <dbReference type="Pfam" id="PF00881"/>
    </source>
</evidence>
<feature type="domain" description="Nitroreductase" evidence="1">
    <location>
        <begin position="62"/>
        <end position="238"/>
    </location>
</feature>
<dbReference type="GO" id="GO:0016491">
    <property type="term" value="F:oxidoreductase activity"/>
    <property type="evidence" value="ECO:0007669"/>
    <property type="project" value="InterPro"/>
</dbReference>
<dbReference type="InterPro" id="IPR020051">
    <property type="entry name" value="SagB-type_dehydrogenase"/>
</dbReference>
<dbReference type="AlphaFoldDB" id="A0A931F8M6"/>
<dbReference type="Proteomes" id="UP000621436">
    <property type="component" value="Unassembled WGS sequence"/>
</dbReference>
<accession>A0A931F8M6</accession>
<dbReference type="SUPFAM" id="SSF55469">
    <property type="entry name" value="FMN-dependent nitroreductase-like"/>
    <property type="match status" value="1"/>
</dbReference>
<dbReference type="PANTHER" id="PTHR43745">
    <property type="entry name" value="NITROREDUCTASE MJ1384-RELATED"/>
    <property type="match status" value="1"/>
</dbReference>
<dbReference type="InterPro" id="IPR052544">
    <property type="entry name" value="Bacteriocin_Proc_Enz"/>
</dbReference>
<dbReference type="PANTHER" id="PTHR43745:SF2">
    <property type="entry name" value="NITROREDUCTASE MJ1384-RELATED"/>
    <property type="match status" value="1"/>
</dbReference>
<dbReference type="CDD" id="cd02142">
    <property type="entry name" value="McbC_SagB-like_oxidoreductase"/>
    <property type="match status" value="1"/>
</dbReference>
<protein>
    <submittedName>
        <fullName evidence="2">SagB/ThcOx family dehydrogenase</fullName>
    </submittedName>
</protein>
<evidence type="ECO:0000313" key="2">
    <source>
        <dbReference type="EMBL" id="MBF8437906.1"/>
    </source>
</evidence>
<dbReference type="Gene3D" id="3.40.109.10">
    <property type="entry name" value="NADH Oxidase"/>
    <property type="match status" value="1"/>
</dbReference>
<evidence type="ECO:0000313" key="3">
    <source>
        <dbReference type="Proteomes" id="UP000621436"/>
    </source>
</evidence>
<dbReference type="InterPro" id="IPR000415">
    <property type="entry name" value="Nitroreductase-like"/>
</dbReference>
<proteinExistence type="predicted"/>
<name>A0A931F8M6_9FIRM</name>
<comment type="caution">
    <text evidence="2">The sequence shown here is derived from an EMBL/GenBank/DDBJ whole genome shotgun (WGS) entry which is preliminary data.</text>
</comment>
<dbReference type="Pfam" id="PF00881">
    <property type="entry name" value="Nitroreductase"/>
    <property type="match status" value="1"/>
</dbReference>
<dbReference type="EMBL" id="JADPIE010000008">
    <property type="protein sequence ID" value="MBF8437906.1"/>
    <property type="molecule type" value="Genomic_DNA"/>
</dbReference>
<gene>
    <name evidence="2" type="ORF">I0Q91_12495</name>
</gene>
<keyword evidence="3" id="KW-1185">Reference proteome</keyword>
<dbReference type="NCBIfam" id="TIGR03605">
    <property type="entry name" value="antibiot_sagB"/>
    <property type="match status" value="1"/>
</dbReference>
<dbReference type="RefSeq" id="WP_270454966.1">
    <property type="nucleotide sequence ID" value="NZ_JADPIE010000008.1"/>
</dbReference>
<organism evidence="2 3">
    <name type="scientific">Halonatronomonas betaini</name>
    <dbReference type="NCBI Taxonomy" id="2778430"/>
    <lineage>
        <taxon>Bacteria</taxon>
        <taxon>Bacillati</taxon>
        <taxon>Bacillota</taxon>
        <taxon>Clostridia</taxon>
        <taxon>Halanaerobiales</taxon>
        <taxon>Halarsenatibacteraceae</taxon>
        <taxon>Halonatronomonas</taxon>
    </lineage>
</organism>
<sequence>MEKDVKEFLEATYYGNLSPSDQSKEMPSPSMINQPENIIESFKLPDPEKINLPEKNIINILEERRTRRAYSNALLNKNDLSLLLYYTQGIKKTLSDGRNMRTVPSAGARHPFETYFYLNKSKELPNGLYYYNPLEHEIFLINHQNLTEELIEGAIGQKFIKGAAAIFCWVANYYRTAWRYSERSFRYIHLDGGHICQNLYLIAEALNYGVCAIAAYDDKKMNKLLNLNSDDRFIAYMASLGGQKN</sequence>
<dbReference type="InterPro" id="IPR029479">
    <property type="entry name" value="Nitroreductase"/>
</dbReference>